<dbReference type="Proteomes" id="UP001057291">
    <property type="component" value="Unassembled WGS sequence"/>
</dbReference>
<dbReference type="InterPro" id="IPR036526">
    <property type="entry name" value="C-N_Hydrolase_sf"/>
</dbReference>
<evidence type="ECO:0000313" key="4">
    <source>
        <dbReference type="Proteomes" id="UP001057291"/>
    </source>
</evidence>
<sequence>MKIAVCQMNVIQGDKEKNRKTAETYIDEAAQNGAKVIVLPEMWTSGYDFARLAEHTETLDGPTSQFLSRKASEHQVYIVGGSFPIQLDGGVKNTSITFDPQGNAINVYSKIHLIGLMEEDKYLTSGVEYNIYEIEQFSAATIICYDLRFPELIRSYALDGACVLFVPAQWPIQREQHWLALLRARAIENQLYVIGANMAGRNENDVFNGHSIVYDPWGEIVAEAGSEPVILYADIDLNMVKTVRERVPVFKDRVPNLYRC</sequence>
<keyword evidence="4" id="KW-1185">Reference proteome</keyword>
<dbReference type="PANTHER" id="PTHR23088">
    <property type="entry name" value="NITRILASE-RELATED"/>
    <property type="match status" value="1"/>
</dbReference>
<name>A0AAV4LCP7_9BACL</name>
<dbReference type="GO" id="GO:0016787">
    <property type="term" value="F:hydrolase activity"/>
    <property type="evidence" value="ECO:0007669"/>
    <property type="project" value="UniProtKB-KW"/>
</dbReference>
<evidence type="ECO:0000259" key="2">
    <source>
        <dbReference type="PROSITE" id="PS50263"/>
    </source>
</evidence>
<dbReference type="AlphaFoldDB" id="A0AAV4LCP7"/>
<comment type="similarity">
    <text evidence="1">Belongs to the carbon-nitrogen hydrolase superfamily. NIT1/NIT2 family.</text>
</comment>
<protein>
    <submittedName>
        <fullName evidence="3">Hydrolase</fullName>
    </submittedName>
</protein>
<dbReference type="EMBL" id="BOQE01000001">
    <property type="protein sequence ID" value="GIM45614.1"/>
    <property type="molecule type" value="Genomic_DNA"/>
</dbReference>
<comment type="caution">
    <text evidence="3">The sequence shown here is derived from an EMBL/GenBank/DDBJ whole genome shotgun (WGS) entry which is preliminary data.</text>
</comment>
<feature type="domain" description="CN hydrolase" evidence="2">
    <location>
        <begin position="1"/>
        <end position="237"/>
    </location>
</feature>
<accession>A0AAV4LCP7</accession>
<dbReference type="SUPFAM" id="SSF56317">
    <property type="entry name" value="Carbon-nitrogen hydrolase"/>
    <property type="match status" value="1"/>
</dbReference>
<dbReference type="PROSITE" id="PS50263">
    <property type="entry name" value="CN_HYDROLASE"/>
    <property type="match status" value="1"/>
</dbReference>
<gene>
    <name evidence="3" type="ORF">DNHGIG_11630</name>
</gene>
<keyword evidence="3" id="KW-0378">Hydrolase</keyword>
<dbReference type="PANTHER" id="PTHR23088:SF27">
    <property type="entry name" value="DEAMINATED GLUTATHIONE AMIDASE"/>
    <property type="match status" value="1"/>
</dbReference>
<evidence type="ECO:0000256" key="1">
    <source>
        <dbReference type="ARBA" id="ARBA00010613"/>
    </source>
</evidence>
<proteinExistence type="inferred from homology"/>
<organism evidence="3 4">
    <name type="scientific">Collibacillus ludicampi</name>
    <dbReference type="NCBI Taxonomy" id="2771369"/>
    <lineage>
        <taxon>Bacteria</taxon>
        <taxon>Bacillati</taxon>
        <taxon>Bacillota</taxon>
        <taxon>Bacilli</taxon>
        <taxon>Bacillales</taxon>
        <taxon>Alicyclobacillaceae</taxon>
        <taxon>Collibacillus</taxon>
    </lineage>
</organism>
<dbReference type="InterPro" id="IPR003010">
    <property type="entry name" value="C-N_Hydrolase"/>
</dbReference>
<evidence type="ECO:0000313" key="3">
    <source>
        <dbReference type="EMBL" id="GIM45614.1"/>
    </source>
</evidence>
<dbReference type="Pfam" id="PF00795">
    <property type="entry name" value="CN_hydrolase"/>
    <property type="match status" value="1"/>
</dbReference>
<dbReference type="Gene3D" id="3.60.110.10">
    <property type="entry name" value="Carbon-nitrogen hydrolase"/>
    <property type="match status" value="1"/>
</dbReference>
<dbReference type="RefSeq" id="WP_282198800.1">
    <property type="nucleotide sequence ID" value="NZ_BOQE01000001.1"/>
</dbReference>
<dbReference type="CDD" id="cd07583">
    <property type="entry name" value="nitrilase_5"/>
    <property type="match status" value="1"/>
</dbReference>
<reference evidence="3" key="1">
    <citation type="journal article" date="2023" name="Int. J. Syst. Evol. Microbiol.">
        <title>Collibacillus ludicampi gen. nov., sp. nov., a new soil bacterium of the family Alicyclobacillaceae.</title>
        <authorList>
            <person name="Jojima T."/>
            <person name="Ioku Y."/>
            <person name="Fukuta Y."/>
            <person name="Shirasaka N."/>
            <person name="Matsumura Y."/>
            <person name="Mori M."/>
        </authorList>
    </citation>
    <scope>NUCLEOTIDE SEQUENCE</scope>
    <source>
        <strain evidence="3">TP075</strain>
    </source>
</reference>